<dbReference type="Proteomes" id="UP000198286">
    <property type="component" value="Chromosome"/>
</dbReference>
<name>A0A7U5MJ96_MYCIT</name>
<sequence>MCQPGELWVIVQRPHTGPAAAPIPHPPRGHPLGPGALPAAQHLRRHTEQPQHRIGALHRAHAVAGVRSQALIRRPAVTPGAVIGVAGPRRRDRQQRAPADRVARHHRPHLGVIAAVKGHRNRPRHPTLQPPRPTRHPRPRRLTQLESDRRNRLSRVSPAITMPGRRQPPRPRPRTHHTTTRPHRRTTAIQRRGRTRTRCGQKMITKRGVAWNSRQVCATVRPVEQDSSLRGSGNPWPASRGFRRLFSCHVCLDAIQ</sequence>
<evidence type="ECO:0000256" key="1">
    <source>
        <dbReference type="SAM" id="MobiDB-lite"/>
    </source>
</evidence>
<organism evidence="2 3">
    <name type="scientific">Mycobacterium intracellulare subsp. chimaera</name>
    <dbReference type="NCBI Taxonomy" id="222805"/>
    <lineage>
        <taxon>Bacteria</taxon>
        <taxon>Bacillati</taxon>
        <taxon>Actinomycetota</taxon>
        <taxon>Actinomycetes</taxon>
        <taxon>Mycobacteriales</taxon>
        <taxon>Mycobacteriaceae</taxon>
        <taxon>Mycobacterium</taxon>
        <taxon>Mycobacterium avium complex (MAC)</taxon>
    </lineage>
</organism>
<dbReference type="EMBL" id="CP015267">
    <property type="protein sequence ID" value="ASL14569.1"/>
    <property type="molecule type" value="Genomic_DNA"/>
</dbReference>
<gene>
    <name evidence="2" type="ORF">MYCOZU2_02152</name>
</gene>
<reference evidence="2 3" key="1">
    <citation type="journal article" date="2017" name="Lancet Infect. Dis.">
        <title>Global outbreak of severe Mycobacterium chimaera disease after cardiac surgery: a molecular epidemiological study.</title>
        <authorList>
            <person name="van Ingen J."/>
            <person name="Kohl T."/>
            <person name="Kranzer K."/>
            <person name="Hasse B."/>
            <person name="Keller P."/>
            <person name="Szafranska A."/>
            <person name="Hillemann D."/>
            <person name="Chand M."/>
            <person name="Schreiber P."/>
            <person name="Sommerstein R."/>
            <person name="Berger C."/>
            <person name="Genoni M."/>
            <person name="Ruegg C."/>
            <person name="Troillet N."/>
            <person name="Widmer A.F."/>
            <person name="Becker S.L."/>
            <person name="Herrmann M."/>
            <person name="Eckmanns T."/>
            <person name="Haller S."/>
            <person name="Hoeller C."/>
            <person name="Debast S.B."/>
            <person name="Wolfhagen M.J."/>
            <person name="Hopman J."/>
            <person name="Kluytmans J."/>
            <person name="Langelaar M."/>
            <person name="Notermans D.W."/>
            <person name="ten Oever J."/>
            <person name="van den Barselaar P."/>
            <person name="Vonk A.B.A."/>
            <person name="Vos M.C."/>
            <person name="Ahmed N."/>
            <person name="Brown T."/>
            <person name="Crook D."/>
            <person name="Lamagni T."/>
            <person name="Phin N."/>
            <person name="Smith E.G."/>
            <person name="Zambon M."/>
            <person name="Serr A."/>
            <person name="Goetting T."/>
            <person name="Ebner W."/>
            <person name="Thuermer A."/>
            <person name="Utpatel C."/>
            <person name="Sproer C."/>
            <person name="Bunk B."/>
            <person name="Nubel U."/>
            <person name="Bloemberg G."/>
            <person name="Bottger E."/>
            <person name="Niemann S."/>
            <person name="Wagner D."/>
            <person name="Sax H."/>
        </authorList>
    </citation>
    <scope>NUCLEOTIDE SEQUENCE [LARGE SCALE GENOMIC DNA]</scope>
    <source>
        <strain evidence="2 3">ZUERICH-2</strain>
    </source>
</reference>
<accession>A0A7U5MJ96</accession>
<evidence type="ECO:0000313" key="3">
    <source>
        <dbReference type="Proteomes" id="UP000198286"/>
    </source>
</evidence>
<dbReference type="AlphaFoldDB" id="A0A7U5MJ96"/>
<proteinExistence type="predicted"/>
<feature type="compositionally biased region" description="Basic residues" evidence="1">
    <location>
        <begin position="167"/>
        <end position="195"/>
    </location>
</feature>
<feature type="region of interest" description="Disordered" evidence="1">
    <location>
        <begin position="83"/>
        <end position="195"/>
    </location>
</feature>
<protein>
    <submittedName>
        <fullName evidence="2">Uncharacterized protein</fullName>
    </submittedName>
</protein>
<evidence type="ECO:0000313" key="2">
    <source>
        <dbReference type="EMBL" id="ASL14569.1"/>
    </source>
</evidence>